<sequence length="66" mass="7567">MKKMYEKPVATILRMEDSMQIICSSGVENKTKIKVNPWEKHEETDANGESEAIDEFPDWLSGKPKP</sequence>
<gene>
    <name evidence="2" type="ORF">HMPREF9302_02630</name>
</gene>
<dbReference type="Proteomes" id="UP000029614">
    <property type="component" value="Unassembled WGS sequence"/>
</dbReference>
<feature type="region of interest" description="Disordered" evidence="1">
    <location>
        <begin position="38"/>
        <end position="66"/>
    </location>
</feature>
<protein>
    <submittedName>
        <fullName evidence="2">Uncharacterized protein</fullName>
    </submittedName>
</protein>
<reference evidence="2 3" key="1">
    <citation type="submission" date="2014-07" db="EMBL/GenBank/DDBJ databases">
        <authorList>
            <person name="McCorrison J."/>
            <person name="Sanka R."/>
            <person name="Torralba M."/>
            <person name="Gillis M."/>
            <person name="Haft D.H."/>
            <person name="Methe B."/>
            <person name="Sutton G."/>
            <person name="Nelson K.E."/>
        </authorList>
    </citation>
    <scope>NUCLEOTIDE SEQUENCE [LARGE SCALE GENOMIC DNA]</scope>
    <source>
        <strain evidence="2 3">DNF00058</strain>
    </source>
</reference>
<accession>A0A096B1G5</accession>
<comment type="caution">
    <text evidence="2">The sequence shown here is derived from an EMBL/GenBank/DDBJ whole genome shotgun (WGS) entry which is preliminary data.</text>
</comment>
<organism evidence="2 3">
    <name type="scientific">Prevotella amnii DNF00058</name>
    <dbReference type="NCBI Taxonomy" id="1401066"/>
    <lineage>
        <taxon>Bacteria</taxon>
        <taxon>Pseudomonadati</taxon>
        <taxon>Bacteroidota</taxon>
        <taxon>Bacteroidia</taxon>
        <taxon>Bacteroidales</taxon>
        <taxon>Prevotellaceae</taxon>
        <taxon>Prevotella</taxon>
    </lineage>
</organism>
<evidence type="ECO:0000313" key="3">
    <source>
        <dbReference type="Proteomes" id="UP000029614"/>
    </source>
</evidence>
<proteinExistence type="predicted"/>
<name>A0A096B1G5_9BACT</name>
<feature type="compositionally biased region" description="Acidic residues" evidence="1">
    <location>
        <begin position="45"/>
        <end position="57"/>
    </location>
</feature>
<evidence type="ECO:0000256" key="1">
    <source>
        <dbReference type="SAM" id="MobiDB-lite"/>
    </source>
</evidence>
<keyword evidence="3" id="KW-1185">Reference proteome</keyword>
<evidence type="ECO:0000313" key="2">
    <source>
        <dbReference type="EMBL" id="KGF52766.1"/>
    </source>
</evidence>
<dbReference type="AlphaFoldDB" id="A0A096B1G5"/>
<dbReference type="EMBL" id="JRNU01000008">
    <property type="protein sequence ID" value="KGF52766.1"/>
    <property type="molecule type" value="Genomic_DNA"/>
</dbReference>